<accession>A0A644TR24</accession>
<comment type="caution">
    <text evidence="1">The sequence shown here is derived from an EMBL/GenBank/DDBJ whole genome shotgun (WGS) entry which is preliminary data.</text>
</comment>
<dbReference type="AlphaFoldDB" id="A0A644TR24"/>
<proteinExistence type="predicted"/>
<protein>
    <submittedName>
        <fullName evidence="1">Uncharacterized protein</fullName>
    </submittedName>
</protein>
<reference evidence="1" key="1">
    <citation type="submission" date="2019-08" db="EMBL/GenBank/DDBJ databases">
        <authorList>
            <person name="Kucharzyk K."/>
            <person name="Murdoch R.W."/>
            <person name="Higgins S."/>
            <person name="Loffler F."/>
        </authorList>
    </citation>
    <scope>NUCLEOTIDE SEQUENCE</scope>
</reference>
<sequence length="42" mass="4999">MDKIDQQLQDIELQLLRMENIFLTNTNTILLLLNQLNKNLTK</sequence>
<organism evidence="1">
    <name type="scientific">bioreactor metagenome</name>
    <dbReference type="NCBI Taxonomy" id="1076179"/>
    <lineage>
        <taxon>unclassified sequences</taxon>
        <taxon>metagenomes</taxon>
        <taxon>ecological metagenomes</taxon>
    </lineage>
</organism>
<name>A0A644TR24_9ZZZZ</name>
<gene>
    <name evidence="1" type="ORF">SDC9_15178</name>
</gene>
<dbReference type="EMBL" id="VSSQ01000047">
    <property type="protein sequence ID" value="MPL69436.1"/>
    <property type="molecule type" value="Genomic_DNA"/>
</dbReference>
<evidence type="ECO:0000313" key="1">
    <source>
        <dbReference type="EMBL" id="MPL69436.1"/>
    </source>
</evidence>